<dbReference type="RefSeq" id="XP_018267698.1">
    <property type="nucleotide sequence ID" value="XM_018415014.1"/>
</dbReference>
<dbReference type="SUPFAM" id="SSF144232">
    <property type="entry name" value="HIT/MYND zinc finger-like"/>
    <property type="match status" value="1"/>
</dbReference>
<keyword evidence="1" id="KW-0479">Metal-binding</keyword>
<protein>
    <recommendedName>
        <fullName evidence="4">MYND-type domain-containing protein</fullName>
    </recommendedName>
</protein>
<dbReference type="Gene3D" id="6.10.140.2220">
    <property type="match status" value="1"/>
</dbReference>
<gene>
    <name evidence="5" type="ORF">RHOBADRAFT_47604</name>
</gene>
<keyword evidence="3" id="KW-0862">Zinc</keyword>
<dbReference type="GO" id="GO:0008270">
    <property type="term" value="F:zinc ion binding"/>
    <property type="evidence" value="ECO:0007669"/>
    <property type="project" value="UniProtKB-KW"/>
</dbReference>
<dbReference type="GeneID" id="28975462"/>
<keyword evidence="2" id="KW-0863">Zinc-finger</keyword>
<evidence type="ECO:0000256" key="2">
    <source>
        <dbReference type="ARBA" id="ARBA00022771"/>
    </source>
</evidence>
<evidence type="ECO:0000259" key="4">
    <source>
        <dbReference type="Pfam" id="PF01753"/>
    </source>
</evidence>
<accession>A0A0P9EWZ6</accession>
<feature type="domain" description="MYND-type" evidence="4">
    <location>
        <begin position="10"/>
        <end position="50"/>
    </location>
</feature>
<evidence type="ECO:0000256" key="3">
    <source>
        <dbReference type="ARBA" id="ARBA00022833"/>
    </source>
</evidence>
<dbReference type="AlphaFoldDB" id="A0A0P9EWZ6"/>
<organism evidence="5 6">
    <name type="scientific">Rhodotorula graminis (strain WP1)</name>
    <dbReference type="NCBI Taxonomy" id="578459"/>
    <lineage>
        <taxon>Eukaryota</taxon>
        <taxon>Fungi</taxon>
        <taxon>Dikarya</taxon>
        <taxon>Basidiomycota</taxon>
        <taxon>Pucciniomycotina</taxon>
        <taxon>Microbotryomycetes</taxon>
        <taxon>Sporidiobolales</taxon>
        <taxon>Sporidiobolaceae</taxon>
        <taxon>Rhodotorula</taxon>
    </lineage>
</organism>
<dbReference type="EMBL" id="KQ474092">
    <property type="protein sequence ID" value="KPV71649.1"/>
    <property type="molecule type" value="Genomic_DNA"/>
</dbReference>
<evidence type="ECO:0000313" key="6">
    <source>
        <dbReference type="Proteomes" id="UP000053890"/>
    </source>
</evidence>
<evidence type="ECO:0000313" key="5">
    <source>
        <dbReference type="EMBL" id="KPV71649.1"/>
    </source>
</evidence>
<reference evidence="5 6" key="1">
    <citation type="journal article" date="2015" name="Front. Microbiol.">
        <title>Genome sequence of the plant growth promoting endophytic yeast Rhodotorula graminis WP1.</title>
        <authorList>
            <person name="Firrincieli A."/>
            <person name="Otillar R."/>
            <person name="Salamov A."/>
            <person name="Schmutz J."/>
            <person name="Khan Z."/>
            <person name="Redman R.S."/>
            <person name="Fleck N.D."/>
            <person name="Lindquist E."/>
            <person name="Grigoriev I.V."/>
            <person name="Doty S.L."/>
        </authorList>
    </citation>
    <scope>NUCLEOTIDE SEQUENCE [LARGE SCALE GENOMIC DNA]</scope>
    <source>
        <strain evidence="5 6">WP1</strain>
    </source>
</reference>
<dbReference type="Pfam" id="PF01753">
    <property type="entry name" value="zf-MYND"/>
    <property type="match status" value="1"/>
</dbReference>
<dbReference type="InterPro" id="IPR002893">
    <property type="entry name" value="Znf_MYND"/>
</dbReference>
<keyword evidence="6" id="KW-1185">Reference proteome</keyword>
<sequence length="261" mass="28535">MPSDPVPQPCEVCGVETVHRCSACVEAGISLFFCGKDHQKLVWPAHKTVCGPGKAHPFAVMPLTDDEATWIEHHLDDTDLEPGVTIRKQIARTSNSRQPAEMIVQDIVSGAYEQSELPDKLMLVHWLRGSLGDRDVLGRHVASARRLEECGARGYDALTGAQQCAIVFIGVAAVLGRAGLRHLAMRDATWISLLQHKALLTNRLVQLLAIGCDKDAELRGLVAAARIRLFEWAATGAGSGDPRIERALTEYYEQRGRAGEL</sequence>
<dbReference type="Proteomes" id="UP000053890">
    <property type="component" value="Unassembled WGS sequence"/>
</dbReference>
<name>A0A0P9EWZ6_RHOGW</name>
<evidence type="ECO:0000256" key="1">
    <source>
        <dbReference type="ARBA" id="ARBA00022723"/>
    </source>
</evidence>
<proteinExistence type="predicted"/>
<dbReference type="OrthoDB" id="2519322at2759"/>